<dbReference type="GO" id="GO:0005739">
    <property type="term" value="C:mitochondrion"/>
    <property type="evidence" value="ECO:0007669"/>
    <property type="project" value="Ensembl"/>
</dbReference>
<dbReference type="GO" id="GO:0046872">
    <property type="term" value="F:metal ion binding"/>
    <property type="evidence" value="ECO:0007669"/>
    <property type="project" value="UniProtKB-KW"/>
</dbReference>
<dbReference type="Ensembl" id="ENSOCUT00000035245.1">
    <property type="protein sequence ID" value="ENSOCUP00000041818.1"/>
    <property type="gene ID" value="ENSOCUG00000010793.3"/>
</dbReference>
<dbReference type="SUPFAM" id="SSF52540">
    <property type="entry name" value="P-loop containing nucleoside triphosphate hydrolases"/>
    <property type="match status" value="1"/>
</dbReference>
<dbReference type="SMR" id="A0A5F9D7J1"/>
<dbReference type="GO" id="GO:0005525">
    <property type="term" value="F:GTP binding"/>
    <property type="evidence" value="ECO:0007669"/>
    <property type="project" value="UniProtKB-KW"/>
</dbReference>
<evidence type="ECO:0000256" key="7">
    <source>
        <dbReference type="ARBA" id="ARBA00023134"/>
    </source>
</evidence>
<dbReference type="FunCoup" id="A0A5F9D7J1">
    <property type="interactions" value="664"/>
</dbReference>
<dbReference type="EMBL" id="AAGW02015698">
    <property type="status" value="NOT_ANNOTATED_CDS"/>
    <property type="molecule type" value="Genomic_DNA"/>
</dbReference>
<proteinExistence type="inferred from homology"/>
<dbReference type="InParanoid" id="A0A5F9D7J1"/>
<feature type="domain" description="EngB-type G" evidence="9">
    <location>
        <begin position="111"/>
        <end position="291"/>
    </location>
</feature>
<feature type="compositionally biased region" description="Low complexity" evidence="8">
    <location>
        <begin position="337"/>
        <end position="349"/>
    </location>
</feature>
<evidence type="ECO:0000313" key="11">
    <source>
        <dbReference type="Proteomes" id="UP000001811"/>
    </source>
</evidence>
<dbReference type="PROSITE" id="PS51706">
    <property type="entry name" value="G_ENGB"/>
    <property type="match status" value="1"/>
</dbReference>
<dbReference type="CDD" id="cd01876">
    <property type="entry name" value="YihA_EngB"/>
    <property type="match status" value="1"/>
</dbReference>
<dbReference type="InterPro" id="IPR019987">
    <property type="entry name" value="GTP-bd_ribosome_bio_YsxC"/>
</dbReference>
<comment type="similarity">
    <text evidence="2">Belongs to the TRAFAC class TrmE-Era-EngA-EngB-Septin-like GTPase superfamily. EngB GTPase family.</text>
</comment>
<evidence type="ECO:0000256" key="8">
    <source>
        <dbReference type="SAM" id="MobiDB-lite"/>
    </source>
</evidence>
<dbReference type="InterPro" id="IPR006073">
    <property type="entry name" value="GTP-bd"/>
</dbReference>
<evidence type="ECO:0000256" key="4">
    <source>
        <dbReference type="ARBA" id="ARBA00022723"/>
    </source>
</evidence>
<keyword evidence="6" id="KW-0460">Magnesium</keyword>
<evidence type="ECO:0000256" key="3">
    <source>
        <dbReference type="ARBA" id="ARBA00015370"/>
    </source>
</evidence>
<sequence>MKMAAPGLRHGMRRLLEVSAALGRVCRAYSTSQAFAEVLRLPRRQLTKLVYPLQDLEQHLAPDARSDLCLRVFDPSLEDLARAESFFTASPRNRIEYLSSAVRLDHAPDLPRPEVCFIGRSNVGKSSLIKALFSLAPEVEVRVSQKPGHTKKMNFFKVGKYFTLVDMPGYGYRAPEDFVDMVETYLKERRNLKRTFLLVDSVVGITKTDNIAIEMCEEFALPYVMVLTKTDKSSKGHLLKQVLQIQKFVNMQTQGCFPQLFPVSAVTIKPWLRGPAVDIEIRRRTTLSRVPLCQTPASFPRTLTPQSPFAGTCASTAVEWRHPPEISNSLGSKKSVSDSGLLPPSSSLPKPTQKGTIETKNIIRARIINPGIVSTELKQKIGMFTEKEDTCWQGAVCRP</sequence>
<dbReference type="FunFam" id="3.40.50.300:FF:000857">
    <property type="entry name" value="GTP-binding protein 8 isoform X1"/>
    <property type="match status" value="1"/>
</dbReference>
<keyword evidence="11" id="KW-1185">Reference proteome</keyword>
<reference evidence="10 11" key="1">
    <citation type="journal article" date="2011" name="Nature">
        <title>A high-resolution map of human evolutionary constraint using 29 mammals.</title>
        <authorList>
            <person name="Lindblad-Toh K."/>
            <person name="Garber M."/>
            <person name="Zuk O."/>
            <person name="Lin M.F."/>
            <person name="Parker B.J."/>
            <person name="Washietl S."/>
            <person name="Kheradpour P."/>
            <person name="Ernst J."/>
            <person name="Jordan G."/>
            <person name="Mauceli E."/>
            <person name="Ward L.D."/>
            <person name="Lowe C.B."/>
            <person name="Holloway A.K."/>
            <person name="Clamp M."/>
            <person name="Gnerre S."/>
            <person name="Alfoldi J."/>
            <person name="Beal K."/>
            <person name="Chang J."/>
            <person name="Clawson H."/>
            <person name="Cuff J."/>
            <person name="Di Palma F."/>
            <person name="Fitzgerald S."/>
            <person name="Flicek P."/>
            <person name="Guttman M."/>
            <person name="Hubisz M.J."/>
            <person name="Jaffe D.B."/>
            <person name="Jungreis I."/>
            <person name="Kent W.J."/>
            <person name="Kostka D."/>
            <person name="Lara M."/>
            <person name="Martins A.L."/>
            <person name="Massingham T."/>
            <person name="Moltke I."/>
            <person name="Raney B.J."/>
            <person name="Rasmussen M.D."/>
            <person name="Robinson J."/>
            <person name="Stark A."/>
            <person name="Vilella A.J."/>
            <person name="Wen J."/>
            <person name="Xie X."/>
            <person name="Zody M.C."/>
            <person name="Baldwin J."/>
            <person name="Bloom T."/>
            <person name="Chin C.W."/>
            <person name="Heiman D."/>
            <person name="Nicol R."/>
            <person name="Nusbaum C."/>
            <person name="Young S."/>
            <person name="Wilkinson J."/>
            <person name="Worley K.C."/>
            <person name="Kovar C.L."/>
            <person name="Muzny D.M."/>
            <person name="Gibbs R.A."/>
            <person name="Cree A."/>
            <person name="Dihn H.H."/>
            <person name="Fowler G."/>
            <person name="Jhangiani S."/>
            <person name="Joshi V."/>
            <person name="Lee S."/>
            <person name="Lewis L.R."/>
            <person name="Nazareth L.V."/>
            <person name="Okwuonu G."/>
            <person name="Santibanez J."/>
            <person name="Warren W.C."/>
            <person name="Mardis E.R."/>
            <person name="Weinstock G.M."/>
            <person name="Wilson R.K."/>
            <person name="Delehaunty K."/>
            <person name="Dooling D."/>
            <person name="Fronik C."/>
            <person name="Fulton L."/>
            <person name="Fulton B."/>
            <person name="Graves T."/>
            <person name="Minx P."/>
            <person name="Sodergren E."/>
            <person name="Birney E."/>
            <person name="Margulies E.H."/>
            <person name="Herrero J."/>
            <person name="Green E.D."/>
            <person name="Haussler D."/>
            <person name="Siepel A."/>
            <person name="Goldman N."/>
            <person name="Pollard K.S."/>
            <person name="Pedersen J.S."/>
            <person name="Lander E.S."/>
            <person name="Kellis M."/>
        </authorList>
    </citation>
    <scope>NUCLEOTIDE SEQUENCE [LARGE SCALE GENOMIC DNA]</scope>
    <source>
        <strain evidence="10 11">Thorbecke inbred</strain>
    </source>
</reference>
<reference evidence="10" key="2">
    <citation type="submission" date="2025-08" db="UniProtKB">
        <authorList>
            <consortium name="Ensembl"/>
        </authorList>
    </citation>
    <scope>IDENTIFICATION</scope>
    <source>
        <strain evidence="10">Thorbecke</strain>
    </source>
</reference>
<evidence type="ECO:0000256" key="6">
    <source>
        <dbReference type="ARBA" id="ARBA00022842"/>
    </source>
</evidence>
<keyword evidence="5" id="KW-0547">Nucleotide-binding</keyword>
<dbReference type="EMBL" id="AAGW02015697">
    <property type="status" value="NOT_ANNOTATED_CDS"/>
    <property type="molecule type" value="Genomic_DNA"/>
</dbReference>
<feature type="region of interest" description="Disordered" evidence="8">
    <location>
        <begin position="324"/>
        <end position="356"/>
    </location>
</feature>
<dbReference type="InterPro" id="IPR030393">
    <property type="entry name" value="G_ENGB_dom"/>
</dbReference>
<dbReference type="Gene3D" id="3.40.50.300">
    <property type="entry name" value="P-loop containing nucleotide triphosphate hydrolases"/>
    <property type="match status" value="1"/>
</dbReference>
<dbReference type="InterPro" id="IPR052279">
    <property type="entry name" value="EngB_GTPase"/>
</dbReference>
<accession>A0A5F9D7J1</accession>
<gene>
    <name evidence="10" type="primary">GTPBP8</name>
</gene>
<comment type="cofactor">
    <cofactor evidence="1">
        <name>Mg(2+)</name>
        <dbReference type="ChEBI" id="CHEBI:18420"/>
    </cofactor>
</comment>
<dbReference type="PANTHER" id="PTHR46498">
    <property type="entry name" value="GTP-BINDING PROTEIN 8"/>
    <property type="match status" value="1"/>
</dbReference>
<protein>
    <recommendedName>
        <fullName evidence="3">GTP-binding protein 8</fullName>
    </recommendedName>
</protein>
<dbReference type="STRING" id="9986.ENSOCUP00000041818"/>
<dbReference type="PANTHER" id="PTHR46498:SF1">
    <property type="entry name" value="GTP-BINDING PROTEIN 8"/>
    <property type="match status" value="1"/>
</dbReference>
<dbReference type="Pfam" id="PF01926">
    <property type="entry name" value="MMR_HSR1"/>
    <property type="match status" value="1"/>
</dbReference>
<dbReference type="InterPro" id="IPR027417">
    <property type="entry name" value="P-loop_NTPase"/>
</dbReference>
<reference evidence="10" key="3">
    <citation type="submission" date="2025-09" db="UniProtKB">
        <authorList>
            <consortium name="Ensembl"/>
        </authorList>
    </citation>
    <scope>IDENTIFICATION</scope>
    <source>
        <strain evidence="10">Thorbecke</strain>
    </source>
</reference>
<evidence type="ECO:0000256" key="5">
    <source>
        <dbReference type="ARBA" id="ARBA00022741"/>
    </source>
</evidence>
<dbReference type="NCBIfam" id="TIGR03598">
    <property type="entry name" value="GTPase_YsxC"/>
    <property type="match status" value="1"/>
</dbReference>
<dbReference type="AlphaFoldDB" id="A0A5F9D7J1"/>
<dbReference type="GeneTree" id="ENSGT00390000001083"/>
<keyword evidence="7" id="KW-0342">GTP-binding</keyword>
<dbReference type="Bgee" id="ENSOCUG00000010793">
    <property type="expression patterns" value="Expressed in heart and 16 other cell types or tissues"/>
</dbReference>
<organism evidence="10 11">
    <name type="scientific">Oryctolagus cuniculus</name>
    <name type="common">Rabbit</name>
    <dbReference type="NCBI Taxonomy" id="9986"/>
    <lineage>
        <taxon>Eukaryota</taxon>
        <taxon>Metazoa</taxon>
        <taxon>Chordata</taxon>
        <taxon>Craniata</taxon>
        <taxon>Vertebrata</taxon>
        <taxon>Euteleostomi</taxon>
        <taxon>Mammalia</taxon>
        <taxon>Eutheria</taxon>
        <taxon>Euarchontoglires</taxon>
        <taxon>Glires</taxon>
        <taxon>Lagomorpha</taxon>
        <taxon>Leporidae</taxon>
        <taxon>Oryctolagus</taxon>
    </lineage>
</organism>
<keyword evidence="4" id="KW-0479">Metal-binding</keyword>
<evidence type="ECO:0000313" key="10">
    <source>
        <dbReference type="Ensembl" id="ENSOCUP00000041818.1"/>
    </source>
</evidence>
<name>A0A5F9D7J1_RABIT</name>
<dbReference type="EMBL" id="AAGW02015699">
    <property type="status" value="NOT_ANNOTATED_CDS"/>
    <property type="molecule type" value="Genomic_DNA"/>
</dbReference>
<dbReference type="EMBL" id="AAGW02015696">
    <property type="status" value="NOT_ANNOTATED_CDS"/>
    <property type="molecule type" value="Genomic_DNA"/>
</dbReference>
<evidence type="ECO:0000256" key="2">
    <source>
        <dbReference type="ARBA" id="ARBA00009638"/>
    </source>
</evidence>
<evidence type="ECO:0000256" key="1">
    <source>
        <dbReference type="ARBA" id="ARBA00001946"/>
    </source>
</evidence>
<dbReference type="Proteomes" id="UP000001811">
    <property type="component" value="Chromosome 14"/>
</dbReference>
<evidence type="ECO:0000259" key="9">
    <source>
        <dbReference type="PROSITE" id="PS51706"/>
    </source>
</evidence>